<evidence type="ECO:0000313" key="2">
    <source>
        <dbReference type="EMBL" id="REF00596.1"/>
    </source>
</evidence>
<dbReference type="InterPro" id="IPR001387">
    <property type="entry name" value="Cro/C1-type_HTH"/>
</dbReference>
<feature type="domain" description="DUF5753" evidence="1">
    <location>
        <begin position="96"/>
        <end position="265"/>
    </location>
</feature>
<dbReference type="GO" id="GO:0003677">
    <property type="term" value="F:DNA binding"/>
    <property type="evidence" value="ECO:0007669"/>
    <property type="project" value="InterPro"/>
</dbReference>
<protein>
    <submittedName>
        <fullName evidence="2">Helix-turn-helix protein</fullName>
    </submittedName>
</protein>
<name>A0A3D9T5S5_9ACTN</name>
<dbReference type="EMBL" id="QTTT01000001">
    <property type="protein sequence ID" value="REF00596.1"/>
    <property type="molecule type" value="Genomic_DNA"/>
</dbReference>
<evidence type="ECO:0000259" key="1">
    <source>
        <dbReference type="Pfam" id="PF19054"/>
    </source>
</evidence>
<gene>
    <name evidence="2" type="ORF">DFJ69_6151</name>
</gene>
<dbReference type="SUPFAM" id="SSF47413">
    <property type="entry name" value="lambda repressor-like DNA-binding domains"/>
    <property type="match status" value="1"/>
</dbReference>
<accession>A0A3D9T5S5</accession>
<dbReference type="RefSeq" id="WP_170177852.1">
    <property type="nucleotide sequence ID" value="NZ_QTTT01000001.1"/>
</dbReference>
<keyword evidence="3" id="KW-1185">Reference proteome</keyword>
<dbReference type="Proteomes" id="UP000256661">
    <property type="component" value="Unassembled WGS sequence"/>
</dbReference>
<proteinExistence type="predicted"/>
<dbReference type="CDD" id="cd00093">
    <property type="entry name" value="HTH_XRE"/>
    <property type="match status" value="1"/>
</dbReference>
<dbReference type="Gene3D" id="1.10.260.40">
    <property type="entry name" value="lambda repressor-like DNA-binding domains"/>
    <property type="match status" value="1"/>
</dbReference>
<organism evidence="2 3">
    <name type="scientific">Thermomonospora umbrina</name>
    <dbReference type="NCBI Taxonomy" id="111806"/>
    <lineage>
        <taxon>Bacteria</taxon>
        <taxon>Bacillati</taxon>
        <taxon>Actinomycetota</taxon>
        <taxon>Actinomycetes</taxon>
        <taxon>Streptosporangiales</taxon>
        <taxon>Thermomonosporaceae</taxon>
        <taxon>Thermomonospora</taxon>
    </lineage>
</organism>
<dbReference type="Pfam" id="PF19054">
    <property type="entry name" value="DUF5753"/>
    <property type="match status" value="1"/>
</dbReference>
<dbReference type="InterPro" id="IPR043917">
    <property type="entry name" value="DUF5753"/>
</dbReference>
<reference evidence="2 3" key="1">
    <citation type="submission" date="2018-08" db="EMBL/GenBank/DDBJ databases">
        <title>Sequencing the genomes of 1000 actinobacteria strains.</title>
        <authorList>
            <person name="Klenk H.-P."/>
        </authorList>
    </citation>
    <scope>NUCLEOTIDE SEQUENCE [LARGE SCALE GENOMIC DNA]</scope>
    <source>
        <strain evidence="2 3">DSM 43927</strain>
    </source>
</reference>
<comment type="caution">
    <text evidence="2">The sequence shown here is derived from an EMBL/GenBank/DDBJ whole genome shotgun (WGS) entry which is preliminary data.</text>
</comment>
<evidence type="ECO:0000313" key="3">
    <source>
        <dbReference type="Proteomes" id="UP000256661"/>
    </source>
</evidence>
<dbReference type="Pfam" id="PF13560">
    <property type="entry name" value="HTH_31"/>
    <property type="match status" value="1"/>
</dbReference>
<dbReference type="AlphaFoldDB" id="A0A3D9T5S5"/>
<dbReference type="InterPro" id="IPR010982">
    <property type="entry name" value="Lambda_DNA-bd_dom_sf"/>
</dbReference>
<sequence length="271" mass="29244">MSRLMLLGRRLTELRTAAGMSIVDAADDVDVPADWLANVEGGKGRSGLVPLVERLAALYDVREVAERGMLVDLAAQNRLTHWWRRFGALVDDDYAGYLEVEQLASTVGVYEASTVPELLQTPAYARALLAVVAPGADLDRRVELLRARQHAVRDNGTEVRAVIDEAALRRPVGGAEVMRAQLEHLAGACDRPDVTVQVHPLAYAGHIPPDTRTTVLTMPCALPHVVYVQHSVGAHFPVDVGPHLAAFGQAVDGSPPTGETRDILAHLAKTL</sequence>